<evidence type="ECO:0000256" key="5">
    <source>
        <dbReference type="ARBA" id="ARBA00022729"/>
    </source>
</evidence>
<dbReference type="GO" id="GO:0031222">
    <property type="term" value="P:arabinan catabolic process"/>
    <property type="evidence" value="ECO:0007669"/>
    <property type="project" value="UniProtKB-UniPathway"/>
</dbReference>
<evidence type="ECO:0000256" key="3">
    <source>
        <dbReference type="ARBA" id="ARBA00007186"/>
    </source>
</evidence>
<dbReference type="Pfam" id="PF22848">
    <property type="entry name" value="ASD1_dom"/>
    <property type="match status" value="1"/>
</dbReference>
<keyword evidence="10" id="KW-1185">Reference proteome</keyword>
<dbReference type="Gene3D" id="3.20.20.80">
    <property type="entry name" value="Glycosidases"/>
    <property type="match status" value="1"/>
</dbReference>
<accession>A0A1Y1UJN6</accession>
<comment type="similarity">
    <text evidence="3">Belongs to the glycosyl hydrolase 51 family.</text>
</comment>
<name>A0A1Y1UJN6_9TREE</name>
<dbReference type="UniPathway" id="UPA00667"/>
<feature type="domain" description="Alpha-L-arabinofuranosidase C-terminal" evidence="8">
    <location>
        <begin position="524"/>
        <end position="714"/>
    </location>
</feature>
<evidence type="ECO:0000256" key="6">
    <source>
        <dbReference type="ARBA" id="ARBA00022801"/>
    </source>
</evidence>
<dbReference type="SUPFAM" id="SSF51445">
    <property type="entry name" value="(Trans)glycosidases"/>
    <property type="match status" value="1"/>
</dbReference>
<reference evidence="9 10" key="1">
    <citation type="submission" date="2017-03" db="EMBL/GenBank/DDBJ databases">
        <title>Widespread Adenine N6-methylation of Active Genes in Fungi.</title>
        <authorList>
            <consortium name="DOE Joint Genome Institute"/>
            <person name="Mondo S.J."/>
            <person name="Dannebaum R.O."/>
            <person name="Kuo R.C."/>
            <person name="Louie K.B."/>
            <person name="Bewick A.J."/>
            <person name="Labutti K."/>
            <person name="Haridas S."/>
            <person name="Kuo A."/>
            <person name="Salamov A."/>
            <person name="Ahrendt S.R."/>
            <person name="Lau R."/>
            <person name="Bowen B.P."/>
            <person name="Lipzen A."/>
            <person name="Sullivan W."/>
            <person name="Andreopoulos W.B."/>
            <person name="Clum A."/>
            <person name="Lindquist E."/>
            <person name="Daum C."/>
            <person name="Northen T.R."/>
            <person name="Ramamoorthy G."/>
            <person name="Schmitz R.J."/>
            <person name="Gryganskyi A."/>
            <person name="Culley D."/>
            <person name="Magnuson J."/>
            <person name="James T.Y."/>
            <person name="O'Malley M.A."/>
            <person name="Stajich J.E."/>
            <person name="Spatafora J.W."/>
            <person name="Visel A."/>
            <person name="Grigoriev I.V."/>
        </authorList>
    </citation>
    <scope>NUCLEOTIDE SEQUENCE [LARGE SCALE GENOMIC DNA]</scope>
    <source>
        <strain evidence="9 10">NRRL Y-17943</strain>
    </source>
</reference>
<keyword evidence="5" id="KW-0732">Signal</keyword>
<dbReference type="InterPro" id="IPR010720">
    <property type="entry name" value="Alpha-L-AF_C"/>
</dbReference>
<dbReference type="InterPro" id="IPR051563">
    <property type="entry name" value="Glycosyl_Hydrolase_51"/>
</dbReference>
<dbReference type="PANTHER" id="PTHR31776">
    <property type="entry name" value="ALPHA-L-ARABINOFURANOSIDASE 1"/>
    <property type="match status" value="1"/>
</dbReference>
<evidence type="ECO:0000313" key="9">
    <source>
        <dbReference type="EMBL" id="ORX38263.1"/>
    </source>
</evidence>
<dbReference type="GO" id="GO:0046373">
    <property type="term" value="P:L-arabinose metabolic process"/>
    <property type="evidence" value="ECO:0007669"/>
    <property type="project" value="InterPro"/>
</dbReference>
<evidence type="ECO:0000313" key="10">
    <source>
        <dbReference type="Proteomes" id="UP000193218"/>
    </source>
</evidence>
<dbReference type="STRING" id="4999.A0A1Y1UJN6"/>
<comment type="caution">
    <text evidence="9">The sequence shown here is derived from an EMBL/GenBank/DDBJ whole genome shotgun (WGS) entry which is preliminary data.</text>
</comment>
<dbReference type="RefSeq" id="XP_021872185.1">
    <property type="nucleotide sequence ID" value="XM_022018819.1"/>
</dbReference>
<dbReference type="EMBL" id="NBSH01000004">
    <property type="protein sequence ID" value="ORX38263.1"/>
    <property type="molecule type" value="Genomic_DNA"/>
</dbReference>
<comment type="pathway">
    <text evidence="2">Glycan metabolism; L-arabinan degradation.</text>
</comment>
<dbReference type="InterPro" id="IPR055235">
    <property type="entry name" value="ASD1_cat"/>
</dbReference>
<evidence type="ECO:0000259" key="8">
    <source>
        <dbReference type="SMART" id="SM00813"/>
    </source>
</evidence>
<dbReference type="OrthoDB" id="406864at2759"/>
<keyword evidence="6 9" id="KW-0378">Hydrolase</keyword>
<sequence>MDFARQFYVSFVESWSNTNMRLSAPTLSATTTAAALAAIGGQVVLAAGSEAGILAPNYIIASNSNVTEVTLSITTQDKSKWNATAPNLYGLMFEDIDHSGDGGIYAELIANRAFSGGAITGNDNPIEPYQSTLDRWVPIGDTQIALDLYHPLSDALPNSMAMTFPANATGRVGVLNTGFWGMDVSPQTYTGSFWINAVNQTYPPNNTTDITVDLRSNLTSDIWVNTTISNYHIGTFRYSQVNFTLENNVTAPNANNTFAITFDASQVAGQTFYLSLTSLFPETFKGRPNGLRKDLAEAFYDLKPGFLRCPGGNNIEGNSIAQRWKWYETIGPLENRPGRIGTWGYWNTDGLGLMEYLDWCEDMEMIPLLAVYDGYSLDHTSYPLEFMDEVLDEILAELEFCLGDTSTKWGAKRAEYGHPEPYNITYVEIGNEDMFSCTYTYRLNYLYPALKKAYPNIRFIQTQYNENAGGGYADCGEGITVPIRDGGGWDAHHYETPSFYLDTFNYWDNFEAENNFTDIEIVLGEYSVFQLDTSTGYVNYSDPPEIHPAYPELISAIGEGIYMLSAERNPSLVTLMSYAPSLQNLNLYVWTPNMIVFQAQHNLTVLTASYWQQHLFANFRGTHTVPVEGELNPLYWVGVVDESSGAFYLKIVNTGNQTVPLTLNFDSGYYSVNGTTLQSEDPNVYNSVDNLHAIEPRMLTGSELPQPGNLPSNATTPVTMVSSSAAMTGSASAAPTMGSISVSDTIMGGNVTATMSSSGSGSAAATKRSIVDSIRFESERFKRWSNDTNTWSWTVPVFSSTVLQFNP</sequence>
<proteinExistence type="inferred from homology"/>
<dbReference type="InParanoid" id="A0A1Y1UJN6"/>
<dbReference type="GeneID" id="33560628"/>
<evidence type="ECO:0000256" key="4">
    <source>
        <dbReference type="ARBA" id="ARBA00012670"/>
    </source>
</evidence>
<evidence type="ECO:0000256" key="7">
    <source>
        <dbReference type="ARBA" id="ARBA00023180"/>
    </source>
</evidence>
<dbReference type="EC" id="3.2.1.55" evidence="4"/>
<comment type="catalytic activity">
    <reaction evidence="1">
        <text>Hydrolysis of terminal non-reducing alpha-L-arabinofuranoside residues in alpha-L-arabinosides.</text>
        <dbReference type="EC" id="3.2.1.55"/>
    </reaction>
</comment>
<keyword evidence="7" id="KW-0325">Glycoprotein</keyword>
<dbReference type="Pfam" id="PF06964">
    <property type="entry name" value="Alpha-L-AF_C"/>
    <property type="match status" value="1"/>
</dbReference>
<evidence type="ECO:0000256" key="1">
    <source>
        <dbReference type="ARBA" id="ARBA00001462"/>
    </source>
</evidence>
<gene>
    <name evidence="9" type="ORF">BD324DRAFT_655653</name>
</gene>
<evidence type="ECO:0000256" key="2">
    <source>
        <dbReference type="ARBA" id="ARBA00004834"/>
    </source>
</evidence>
<protein>
    <recommendedName>
        <fullName evidence="4">non-reducing end alpha-L-arabinofuranosidase</fullName>
        <ecNumber evidence="4">3.2.1.55</ecNumber>
    </recommendedName>
</protein>
<dbReference type="GO" id="GO:0046556">
    <property type="term" value="F:alpha-L-arabinofuranosidase activity"/>
    <property type="evidence" value="ECO:0007669"/>
    <property type="project" value="UniProtKB-EC"/>
</dbReference>
<dbReference type="PANTHER" id="PTHR31776:SF0">
    <property type="entry name" value="ALPHA-L-ARABINOFURANOSIDASE 1"/>
    <property type="match status" value="1"/>
</dbReference>
<dbReference type="SMART" id="SM00813">
    <property type="entry name" value="Alpha-L-AF_C"/>
    <property type="match status" value="1"/>
</dbReference>
<dbReference type="Proteomes" id="UP000193218">
    <property type="component" value="Unassembled WGS sequence"/>
</dbReference>
<organism evidence="9 10">
    <name type="scientific">Kockovaella imperatae</name>
    <dbReference type="NCBI Taxonomy" id="4999"/>
    <lineage>
        <taxon>Eukaryota</taxon>
        <taxon>Fungi</taxon>
        <taxon>Dikarya</taxon>
        <taxon>Basidiomycota</taxon>
        <taxon>Agaricomycotina</taxon>
        <taxon>Tremellomycetes</taxon>
        <taxon>Tremellales</taxon>
        <taxon>Cuniculitremaceae</taxon>
        <taxon>Kockovaella</taxon>
    </lineage>
</organism>
<dbReference type="AlphaFoldDB" id="A0A1Y1UJN6"/>
<dbReference type="InterPro" id="IPR017853">
    <property type="entry name" value="GH"/>
</dbReference>